<feature type="compositionally biased region" description="Basic and acidic residues" evidence="1">
    <location>
        <begin position="119"/>
        <end position="144"/>
    </location>
</feature>
<protein>
    <submittedName>
        <fullName evidence="2">Uncharacterized protein</fullName>
    </submittedName>
</protein>
<accession>A0A388KEF3</accession>
<evidence type="ECO:0000313" key="3">
    <source>
        <dbReference type="Proteomes" id="UP000265515"/>
    </source>
</evidence>
<dbReference type="Gramene" id="GBG68442">
    <property type="protein sequence ID" value="GBG68442"/>
    <property type="gene ID" value="CBR_g2986"/>
</dbReference>
<comment type="caution">
    <text evidence="2">The sequence shown here is derived from an EMBL/GenBank/DDBJ whole genome shotgun (WGS) entry which is preliminary data.</text>
</comment>
<gene>
    <name evidence="2" type="ORF">CBR_g2986</name>
</gene>
<feature type="region of interest" description="Disordered" evidence="1">
    <location>
        <begin position="22"/>
        <end position="44"/>
    </location>
</feature>
<organism evidence="2 3">
    <name type="scientific">Chara braunii</name>
    <name type="common">Braun's stonewort</name>
    <dbReference type="NCBI Taxonomy" id="69332"/>
    <lineage>
        <taxon>Eukaryota</taxon>
        <taxon>Viridiplantae</taxon>
        <taxon>Streptophyta</taxon>
        <taxon>Charophyceae</taxon>
        <taxon>Charales</taxon>
        <taxon>Characeae</taxon>
        <taxon>Chara</taxon>
    </lineage>
</organism>
<evidence type="ECO:0000256" key="1">
    <source>
        <dbReference type="SAM" id="MobiDB-lite"/>
    </source>
</evidence>
<dbReference type="EMBL" id="BFEA01000100">
    <property type="protein sequence ID" value="GBG68442.1"/>
    <property type="molecule type" value="Genomic_DNA"/>
</dbReference>
<reference evidence="2 3" key="1">
    <citation type="journal article" date="2018" name="Cell">
        <title>The Chara Genome: Secondary Complexity and Implications for Plant Terrestrialization.</title>
        <authorList>
            <person name="Nishiyama T."/>
            <person name="Sakayama H."/>
            <person name="Vries J.D."/>
            <person name="Buschmann H."/>
            <person name="Saint-Marcoux D."/>
            <person name="Ullrich K.K."/>
            <person name="Haas F.B."/>
            <person name="Vanderstraeten L."/>
            <person name="Becker D."/>
            <person name="Lang D."/>
            <person name="Vosolsobe S."/>
            <person name="Rombauts S."/>
            <person name="Wilhelmsson P.K.I."/>
            <person name="Janitza P."/>
            <person name="Kern R."/>
            <person name="Heyl A."/>
            <person name="Rumpler F."/>
            <person name="Villalobos L.I.A.C."/>
            <person name="Clay J.M."/>
            <person name="Skokan R."/>
            <person name="Toyoda A."/>
            <person name="Suzuki Y."/>
            <person name="Kagoshima H."/>
            <person name="Schijlen E."/>
            <person name="Tajeshwar N."/>
            <person name="Catarino B."/>
            <person name="Hetherington A.J."/>
            <person name="Saltykova A."/>
            <person name="Bonnot C."/>
            <person name="Breuninger H."/>
            <person name="Symeonidi A."/>
            <person name="Radhakrishnan G.V."/>
            <person name="Van Nieuwerburgh F."/>
            <person name="Deforce D."/>
            <person name="Chang C."/>
            <person name="Karol K.G."/>
            <person name="Hedrich R."/>
            <person name="Ulvskov P."/>
            <person name="Glockner G."/>
            <person name="Delwiche C.F."/>
            <person name="Petrasek J."/>
            <person name="Van de Peer Y."/>
            <person name="Friml J."/>
            <person name="Beilby M."/>
            <person name="Dolan L."/>
            <person name="Kohara Y."/>
            <person name="Sugano S."/>
            <person name="Fujiyama A."/>
            <person name="Delaux P.-M."/>
            <person name="Quint M."/>
            <person name="TheiBen G."/>
            <person name="Hagemann M."/>
            <person name="Harholt J."/>
            <person name="Dunand C."/>
            <person name="Zachgo S."/>
            <person name="Langdale J."/>
            <person name="Maumus F."/>
            <person name="Straeten D.V.D."/>
            <person name="Gould S.B."/>
            <person name="Rensing S.A."/>
        </authorList>
    </citation>
    <scope>NUCLEOTIDE SEQUENCE [LARGE SCALE GENOMIC DNA]</scope>
    <source>
        <strain evidence="2 3">S276</strain>
    </source>
</reference>
<name>A0A388KEF3_CHABU</name>
<evidence type="ECO:0000313" key="2">
    <source>
        <dbReference type="EMBL" id="GBG68442.1"/>
    </source>
</evidence>
<dbReference type="Proteomes" id="UP000265515">
    <property type="component" value="Unassembled WGS sequence"/>
</dbReference>
<sequence>MDIPSTATPTLGFGRDGVSRERIIPQANHGPQGTPRGDGSGTMRSQGIVINDMARQRHVSSMSTIISVVERTDKGQVPRSPLRHVEPSNTLMVRGSSRVVSLSAQPGSANIHATATAAGERREDRRVAKVGRKEESKDETPRAADEEDESLNLKKKRTRHEEELEAKSKLWGYGKTFSGSGPGRMIADAVHDCTVVHDCTDYNCAIVNGDAGTTAPHGVIMPTPDVLHMRIEDPAQREPALRRARRAENVAMRVIHEWIFRSPSRSDGFARAESYVVVDYPTDLAKQFGRAWSGRG</sequence>
<dbReference type="AlphaFoldDB" id="A0A388KEF3"/>
<proteinExistence type="predicted"/>
<keyword evidence="3" id="KW-1185">Reference proteome</keyword>
<feature type="region of interest" description="Disordered" evidence="1">
    <location>
        <begin position="113"/>
        <end position="163"/>
    </location>
</feature>